<dbReference type="GO" id="GO:0008442">
    <property type="term" value="F:3-hydroxyisobutyrate dehydrogenase activity"/>
    <property type="evidence" value="ECO:0007669"/>
    <property type="project" value="TreeGrafter"/>
</dbReference>
<organism evidence="4 5">
    <name type="scientific">Protopolystoma xenopodis</name>
    <dbReference type="NCBI Taxonomy" id="117903"/>
    <lineage>
        <taxon>Eukaryota</taxon>
        <taxon>Metazoa</taxon>
        <taxon>Spiralia</taxon>
        <taxon>Lophotrochozoa</taxon>
        <taxon>Platyhelminthes</taxon>
        <taxon>Monogenea</taxon>
        <taxon>Polyopisthocotylea</taxon>
        <taxon>Polystomatidea</taxon>
        <taxon>Polystomatidae</taxon>
        <taxon>Protopolystoma</taxon>
    </lineage>
</organism>
<evidence type="ECO:0000259" key="3">
    <source>
        <dbReference type="Pfam" id="PF14833"/>
    </source>
</evidence>
<dbReference type="AlphaFoldDB" id="A0A3S5ATX2"/>
<evidence type="ECO:0000256" key="2">
    <source>
        <dbReference type="ARBA" id="ARBA00023027"/>
    </source>
</evidence>
<dbReference type="GO" id="GO:0051287">
    <property type="term" value="F:NAD binding"/>
    <property type="evidence" value="ECO:0007669"/>
    <property type="project" value="InterPro"/>
</dbReference>
<dbReference type="Pfam" id="PF14833">
    <property type="entry name" value="NAD_binding_11"/>
    <property type="match status" value="1"/>
</dbReference>
<dbReference type="InterPro" id="IPR008927">
    <property type="entry name" value="6-PGluconate_DH-like_C_sf"/>
</dbReference>
<dbReference type="SUPFAM" id="SSF48179">
    <property type="entry name" value="6-phosphogluconate dehydrogenase C-terminal domain-like"/>
    <property type="match status" value="1"/>
</dbReference>
<dbReference type="PANTHER" id="PTHR22981:SF7">
    <property type="entry name" value="3-HYDROXYISOBUTYRATE DEHYDROGENASE, MITOCHONDRIAL"/>
    <property type="match status" value="1"/>
</dbReference>
<keyword evidence="5" id="KW-1185">Reference proteome</keyword>
<feature type="domain" description="3-hydroxyisobutyrate dehydrogenase-like NAD-binding" evidence="3">
    <location>
        <begin position="1"/>
        <end position="65"/>
    </location>
</feature>
<sequence>MLGTSEAMALGTQLGLDPRTLATVLNASTGRCWSSEIYNPVPGVLDGVPASRSYQGGFGTALMTKVGISVGRNDMI</sequence>
<dbReference type="GO" id="GO:0005739">
    <property type="term" value="C:mitochondrion"/>
    <property type="evidence" value="ECO:0007669"/>
    <property type="project" value="TreeGrafter"/>
</dbReference>
<dbReference type="EMBL" id="CAAALY010128089">
    <property type="protein sequence ID" value="VEL31923.1"/>
    <property type="molecule type" value="Genomic_DNA"/>
</dbReference>
<dbReference type="Proteomes" id="UP000784294">
    <property type="component" value="Unassembled WGS sequence"/>
</dbReference>
<evidence type="ECO:0000313" key="4">
    <source>
        <dbReference type="EMBL" id="VEL31923.1"/>
    </source>
</evidence>
<accession>A0A3S5ATX2</accession>
<dbReference type="InterPro" id="IPR029154">
    <property type="entry name" value="HIBADH-like_NADP-bd"/>
</dbReference>
<dbReference type="PANTHER" id="PTHR22981">
    <property type="entry name" value="3-HYDROXYISOBUTYRATE DEHYDROGENASE-RELATED"/>
    <property type="match status" value="1"/>
</dbReference>
<dbReference type="Gene3D" id="1.10.1040.10">
    <property type="entry name" value="N-(1-d-carboxylethyl)-l-norvaline Dehydrogenase, domain 2"/>
    <property type="match status" value="1"/>
</dbReference>
<keyword evidence="1" id="KW-0560">Oxidoreductase</keyword>
<evidence type="ECO:0000256" key="1">
    <source>
        <dbReference type="ARBA" id="ARBA00023002"/>
    </source>
</evidence>
<name>A0A3S5ATX2_9PLAT</name>
<protein>
    <recommendedName>
        <fullName evidence="3">3-hydroxyisobutyrate dehydrogenase-like NAD-binding domain-containing protein</fullName>
    </recommendedName>
</protein>
<keyword evidence="2" id="KW-0520">NAD</keyword>
<evidence type="ECO:0000313" key="5">
    <source>
        <dbReference type="Proteomes" id="UP000784294"/>
    </source>
</evidence>
<dbReference type="InterPro" id="IPR013328">
    <property type="entry name" value="6PGD_dom2"/>
</dbReference>
<dbReference type="GO" id="GO:0006574">
    <property type="term" value="P:L-valine catabolic process"/>
    <property type="evidence" value="ECO:0007669"/>
    <property type="project" value="TreeGrafter"/>
</dbReference>
<gene>
    <name evidence="4" type="ORF">PXEA_LOCUS25363</name>
</gene>
<comment type="caution">
    <text evidence="4">The sequence shown here is derived from an EMBL/GenBank/DDBJ whole genome shotgun (WGS) entry which is preliminary data.</text>
</comment>
<reference evidence="4" key="1">
    <citation type="submission" date="2018-11" db="EMBL/GenBank/DDBJ databases">
        <authorList>
            <consortium name="Pathogen Informatics"/>
        </authorList>
    </citation>
    <scope>NUCLEOTIDE SEQUENCE</scope>
</reference>
<dbReference type="OrthoDB" id="435038at2759"/>
<proteinExistence type="predicted"/>